<dbReference type="Proteomes" id="UP001139028">
    <property type="component" value="Unassembled WGS sequence"/>
</dbReference>
<evidence type="ECO:0000256" key="1">
    <source>
        <dbReference type="SAM" id="Coils"/>
    </source>
</evidence>
<dbReference type="AlphaFoldDB" id="A0A9X2EIA0"/>
<feature type="coiled-coil region" evidence="1">
    <location>
        <begin position="88"/>
        <end position="146"/>
    </location>
</feature>
<accession>A0A9X2EIA0</accession>
<evidence type="ECO:0000313" key="5">
    <source>
        <dbReference type="Proteomes" id="UP001139028"/>
    </source>
</evidence>
<feature type="signal peptide" evidence="2">
    <location>
        <begin position="1"/>
        <end position="21"/>
    </location>
</feature>
<gene>
    <name evidence="4" type="ORF">MO867_00160</name>
</gene>
<proteinExistence type="predicted"/>
<dbReference type="EMBL" id="JALBWM010000001">
    <property type="protein sequence ID" value="MCO1332737.1"/>
    <property type="molecule type" value="Genomic_DNA"/>
</dbReference>
<comment type="caution">
    <text evidence="4">The sequence shown here is derived from an EMBL/GenBank/DDBJ whole genome shotgun (WGS) entry which is preliminary data.</text>
</comment>
<sequence length="149" mass="16883">MKLLCLEVVLGGLLLTASAVAYSGELYRWVDEGGRVHFGDRPPVDTKAKDISGNLTPINAVGSTEKRQPLNTVRVSRNVDEEYQARQLREAQEKQQEMDKACSKARSNLKILQGRVAFFDNNGNEVRRTERERQQMAAKLQRQINDYCS</sequence>
<evidence type="ECO:0000256" key="2">
    <source>
        <dbReference type="SAM" id="SignalP"/>
    </source>
</evidence>
<organism evidence="4 5">
    <name type="scientific">Microbulbifer okhotskensis</name>
    <dbReference type="NCBI Taxonomy" id="2926617"/>
    <lineage>
        <taxon>Bacteria</taxon>
        <taxon>Pseudomonadati</taxon>
        <taxon>Pseudomonadota</taxon>
        <taxon>Gammaproteobacteria</taxon>
        <taxon>Cellvibrionales</taxon>
        <taxon>Microbulbiferaceae</taxon>
        <taxon>Microbulbifer</taxon>
    </lineage>
</organism>
<protein>
    <submittedName>
        <fullName evidence="4">DUF4124 domain-containing protein</fullName>
    </submittedName>
</protein>
<dbReference type="Pfam" id="PF13511">
    <property type="entry name" value="DUF4124"/>
    <property type="match status" value="1"/>
</dbReference>
<keyword evidence="1" id="KW-0175">Coiled coil</keyword>
<evidence type="ECO:0000313" key="4">
    <source>
        <dbReference type="EMBL" id="MCO1332737.1"/>
    </source>
</evidence>
<dbReference type="InterPro" id="IPR025392">
    <property type="entry name" value="DUF4124"/>
</dbReference>
<dbReference type="RefSeq" id="WP_252463908.1">
    <property type="nucleotide sequence ID" value="NZ_JALBWM010000001.1"/>
</dbReference>
<name>A0A9X2EIA0_9GAMM</name>
<evidence type="ECO:0000259" key="3">
    <source>
        <dbReference type="Pfam" id="PF13511"/>
    </source>
</evidence>
<feature type="domain" description="DUF4124" evidence="3">
    <location>
        <begin position="13"/>
        <end position="52"/>
    </location>
</feature>
<feature type="chain" id="PRO_5040790113" evidence="2">
    <location>
        <begin position="22"/>
        <end position="149"/>
    </location>
</feature>
<reference evidence="4" key="1">
    <citation type="journal article" date="2022" name="Arch. Microbiol.">
        <title>Microbulbifer okhotskensis sp. nov., isolated from a deep bottom sediment of the Okhotsk Sea.</title>
        <authorList>
            <person name="Romanenko L."/>
            <person name="Kurilenko V."/>
            <person name="Otstavnykh N."/>
            <person name="Velansky P."/>
            <person name="Isaeva M."/>
            <person name="Mikhailov V."/>
        </authorList>
    </citation>
    <scope>NUCLEOTIDE SEQUENCE</scope>
    <source>
        <strain evidence="4">OS29</strain>
    </source>
</reference>
<keyword evidence="2" id="KW-0732">Signal</keyword>
<keyword evidence="5" id="KW-1185">Reference proteome</keyword>